<dbReference type="AlphaFoldDB" id="A0A7R8H7I0"/>
<evidence type="ECO:0000313" key="2">
    <source>
        <dbReference type="EMBL" id="CAF2921147.1"/>
    </source>
</evidence>
<keyword evidence="3" id="KW-1185">Reference proteome</keyword>
<proteinExistence type="predicted"/>
<organism evidence="2 3">
    <name type="scientific">Lepeophtheirus salmonis</name>
    <name type="common">Salmon louse</name>
    <name type="synonym">Caligus salmonis</name>
    <dbReference type="NCBI Taxonomy" id="72036"/>
    <lineage>
        <taxon>Eukaryota</taxon>
        <taxon>Metazoa</taxon>
        <taxon>Ecdysozoa</taxon>
        <taxon>Arthropoda</taxon>
        <taxon>Crustacea</taxon>
        <taxon>Multicrustacea</taxon>
        <taxon>Hexanauplia</taxon>
        <taxon>Copepoda</taxon>
        <taxon>Siphonostomatoida</taxon>
        <taxon>Caligidae</taxon>
        <taxon>Lepeophtheirus</taxon>
    </lineage>
</organism>
<sequence length="107" mass="13007">MKDQNDISQSNNSNQDMVSRLSVEKLEEEMNFEKAMNLLRVPKMRCTNTFNDKILLDKCFMSYFRHRYKISENNPLYQEKAEKRHVLELLLHEAYQFLSRTITWKNR</sequence>
<protein>
    <submittedName>
        <fullName evidence="2">(salmon louse) hypothetical protein</fullName>
    </submittedName>
</protein>
<evidence type="ECO:0000313" key="3">
    <source>
        <dbReference type="Proteomes" id="UP000675881"/>
    </source>
</evidence>
<feature type="compositionally biased region" description="Low complexity" evidence="1">
    <location>
        <begin position="1"/>
        <end position="16"/>
    </location>
</feature>
<gene>
    <name evidence="2" type="ORF">LSAA_8684</name>
</gene>
<accession>A0A7R8H7I0</accession>
<evidence type="ECO:0000256" key="1">
    <source>
        <dbReference type="SAM" id="MobiDB-lite"/>
    </source>
</evidence>
<feature type="region of interest" description="Disordered" evidence="1">
    <location>
        <begin position="1"/>
        <end position="20"/>
    </location>
</feature>
<dbReference type="EMBL" id="HG994583">
    <property type="protein sequence ID" value="CAF2921147.1"/>
    <property type="molecule type" value="Genomic_DNA"/>
</dbReference>
<dbReference type="Proteomes" id="UP000675881">
    <property type="component" value="Chromosome 4"/>
</dbReference>
<reference evidence="2" key="1">
    <citation type="submission" date="2021-02" db="EMBL/GenBank/DDBJ databases">
        <authorList>
            <person name="Bekaert M."/>
        </authorList>
    </citation>
    <scope>NUCLEOTIDE SEQUENCE</scope>
    <source>
        <strain evidence="2">IoA-00</strain>
    </source>
</reference>
<name>A0A7R8H7I0_LEPSM</name>